<feature type="non-terminal residue" evidence="1">
    <location>
        <position position="213"/>
    </location>
</feature>
<evidence type="ECO:0000313" key="1">
    <source>
        <dbReference type="EMBL" id="JAG11118.1"/>
    </source>
</evidence>
<reference evidence="1" key="2">
    <citation type="submission" date="2014-07" db="EMBL/GenBank/DDBJ databases">
        <authorList>
            <person name="Hull J."/>
        </authorList>
    </citation>
    <scope>NUCLEOTIDE SEQUENCE</scope>
</reference>
<keyword evidence="1" id="KW-0436">Ligase</keyword>
<protein>
    <submittedName>
        <fullName evidence="1">Glutamate--tRNA ligase</fullName>
    </submittedName>
</protein>
<accession>A0A0A9WXB3</accession>
<gene>
    <name evidence="1" type="primary">gltX_17</name>
    <name evidence="1" type="ORF">CM83_103764</name>
</gene>
<dbReference type="PANTHER" id="PTHR47331:SF5">
    <property type="entry name" value="RIBONUCLEASE H"/>
    <property type="match status" value="1"/>
</dbReference>
<dbReference type="PANTHER" id="PTHR47331">
    <property type="entry name" value="PHD-TYPE DOMAIN-CONTAINING PROTEIN"/>
    <property type="match status" value="1"/>
</dbReference>
<organism evidence="1">
    <name type="scientific">Lygus hesperus</name>
    <name type="common">Western plant bug</name>
    <dbReference type="NCBI Taxonomy" id="30085"/>
    <lineage>
        <taxon>Eukaryota</taxon>
        <taxon>Metazoa</taxon>
        <taxon>Ecdysozoa</taxon>
        <taxon>Arthropoda</taxon>
        <taxon>Hexapoda</taxon>
        <taxon>Insecta</taxon>
        <taxon>Pterygota</taxon>
        <taxon>Neoptera</taxon>
        <taxon>Paraneoptera</taxon>
        <taxon>Hemiptera</taxon>
        <taxon>Heteroptera</taxon>
        <taxon>Panheteroptera</taxon>
        <taxon>Cimicomorpha</taxon>
        <taxon>Miridae</taxon>
        <taxon>Mirini</taxon>
        <taxon>Lygus</taxon>
    </lineage>
</organism>
<feature type="non-terminal residue" evidence="1">
    <location>
        <position position="1"/>
    </location>
</feature>
<dbReference type="EMBL" id="GBHO01032486">
    <property type="protein sequence ID" value="JAG11118.1"/>
    <property type="molecule type" value="Transcribed_RNA"/>
</dbReference>
<sequence length="213" mass="24709">PSSTWNRYVSYNLADPTFWKPAPVDFLLGCDLFPEVITGGVIRINDHLPTLFSSVFGQIVMGRLLSSPTDAPIQSFFARDSEPDLRSELCKFWELEEPSNCPTQDPEDIACEEHFKTTHYRLPSGRYVVRLPFKDMNHSLPHSFQLALKRFTNLEAKLIRNPPLMEQYNTFMQEYLDLEHMSYTDNLSHYVIPHHSITKEDRSVVKLRVVFDA</sequence>
<name>A0A0A9WXB3_LYGHE</name>
<reference evidence="1" key="1">
    <citation type="journal article" date="2014" name="PLoS ONE">
        <title>Transcriptome-Based Identification of ABC Transporters in the Western Tarnished Plant Bug Lygus hesperus.</title>
        <authorList>
            <person name="Hull J.J."/>
            <person name="Chaney K."/>
            <person name="Geib S.M."/>
            <person name="Fabrick J.A."/>
            <person name="Brent C.S."/>
            <person name="Walsh D."/>
            <person name="Lavine L.C."/>
        </authorList>
    </citation>
    <scope>NUCLEOTIDE SEQUENCE</scope>
</reference>
<dbReference type="GO" id="GO:0016874">
    <property type="term" value="F:ligase activity"/>
    <property type="evidence" value="ECO:0007669"/>
    <property type="project" value="UniProtKB-KW"/>
</dbReference>
<dbReference type="AlphaFoldDB" id="A0A0A9WXB3"/>
<proteinExistence type="predicted"/>